<dbReference type="PANTHER" id="PTHR47163:SF3">
    <property type="entry name" value="PROTEIN CBG18017"/>
    <property type="match status" value="1"/>
</dbReference>
<dbReference type="InterPro" id="IPR024445">
    <property type="entry name" value="Tnp_ISXO2-like"/>
</dbReference>
<protein>
    <submittedName>
        <fullName evidence="3">ISXO2-like transposase domain-containing protein</fullName>
    </submittedName>
</protein>
<evidence type="ECO:0000313" key="2">
    <source>
        <dbReference type="Proteomes" id="UP000887574"/>
    </source>
</evidence>
<dbReference type="PANTHER" id="PTHR47163">
    <property type="entry name" value="DDE_TNP_IS1595 DOMAIN-CONTAINING PROTEIN"/>
    <property type="match status" value="1"/>
</dbReference>
<dbReference type="Proteomes" id="UP000887574">
    <property type="component" value="Unplaced"/>
</dbReference>
<dbReference type="Pfam" id="PF12762">
    <property type="entry name" value="DDE_Tnp_IS1595"/>
    <property type="match status" value="1"/>
</dbReference>
<evidence type="ECO:0000313" key="3">
    <source>
        <dbReference type="WBParaSite" id="jg4805"/>
    </source>
</evidence>
<dbReference type="AlphaFoldDB" id="A0A915EDT2"/>
<accession>A0A915EDT2</accession>
<proteinExistence type="predicted"/>
<dbReference type="InterPro" id="IPR053164">
    <property type="entry name" value="IS1016-like_transposase"/>
</dbReference>
<organism evidence="2 3">
    <name type="scientific">Ditylenchus dipsaci</name>
    <dbReference type="NCBI Taxonomy" id="166011"/>
    <lineage>
        <taxon>Eukaryota</taxon>
        <taxon>Metazoa</taxon>
        <taxon>Ecdysozoa</taxon>
        <taxon>Nematoda</taxon>
        <taxon>Chromadorea</taxon>
        <taxon>Rhabditida</taxon>
        <taxon>Tylenchina</taxon>
        <taxon>Tylenchomorpha</taxon>
        <taxon>Sphaerularioidea</taxon>
        <taxon>Anguinidae</taxon>
        <taxon>Anguininae</taxon>
        <taxon>Ditylenchus</taxon>
    </lineage>
</organism>
<name>A0A915EDT2_9BILA</name>
<reference evidence="3" key="1">
    <citation type="submission" date="2022-11" db="UniProtKB">
        <authorList>
            <consortium name="WormBaseParasite"/>
        </authorList>
    </citation>
    <scope>IDENTIFICATION</scope>
</reference>
<feature type="domain" description="ISXO2-like transposase" evidence="1">
    <location>
        <begin position="5"/>
        <end position="76"/>
    </location>
</feature>
<keyword evidence="2" id="KW-1185">Reference proteome</keyword>
<dbReference type="WBParaSite" id="jg4805">
    <property type="protein sequence ID" value="jg4805"/>
    <property type="gene ID" value="jg4805"/>
</dbReference>
<evidence type="ECO:0000259" key="1">
    <source>
        <dbReference type="Pfam" id="PF12762"/>
    </source>
</evidence>
<sequence>MWLCKKDTLWPFILNYVLPGTNIMSDGLRSYYGLEHAGADYEHGVVEHKYNFVDPETGCDHTQSIESNWNKFKQDRIKSKYGAANLFSHPISMNLSGRRNLKSTECMSCGS</sequence>